<dbReference type="FunFam" id="3.40.640.10:FF:000084">
    <property type="entry name" value="IscS-like cysteine desulfurase"/>
    <property type="match status" value="1"/>
</dbReference>
<evidence type="ECO:0000256" key="11">
    <source>
        <dbReference type="SAM" id="Coils"/>
    </source>
</evidence>
<dbReference type="Gene3D" id="3.40.640.10">
    <property type="entry name" value="Type I PLP-dependent aspartate aminotransferase-like (Major domain)"/>
    <property type="match status" value="1"/>
</dbReference>
<accession>A0A9D1H0S6</accession>
<reference evidence="13" key="1">
    <citation type="submission" date="2020-10" db="EMBL/GenBank/DDBJ databases">
        <authorList>
            <person name="Gilroy R."/>
        </authorList>
    </citation>
    <scope>NUCLEOTIDE SEQUENCE</scope>
    <source>
        <strain evidence="13">ChiGjej1B1-24693</strain>
    </source>
</reference>
<dbReference type="SUPFAM" id="SSF53383">
    <property type="entry name" value="PLP-dependent transferases"/>
    <property type="match status" value="1"/>
</dbReference>
<dbReference type="EC" id="2.8.1.7" evidence="3"/>
<feature type="domain" description="Aminotransferase class V" evidence="12">
    <location>
        <begin position="6"/>
        <end position="367"/>
    </location>
</feature>
<keyword evidence="5" id="KW-0479">Metal-binding</keyword>
<dbReference type="GO" id="GO:0031071">
    <property type="term" value="F:cysteine desulfurase activity"/>
    <property type="evidence" value="ECO:0007669"/>
    <property type="project" value="UniProtKB-EC"/>
</dbReference>
<evidence type="ECO:0000256" key="10">
    <source>
        <dbReference type="RuleBase" id="RU004504"/>
    </source>
</evidence>
<keyword evidence="7" id="KW-0408">Iron</keyword>
<evidence type="ECO:0000256" key="1">
    <source>
        <dbReference type="ARBA" id="ARBA00001933"/>
    </source>
</evidence>
<dbReference type="Pfam" id="PF00266">
    <property type="entry name" value="Aminotran_5"/>
    <property type="match status" value="1"/>
</dbReference>
<dbReference type="InterPro" id="IPR016454">
    <property type="entry name" value="Cysteine_dSase"/>
</dbReference>
<dbReference type="GO" id="GO:0046872">
    <property type="term" value="F:metal ion binding"/>
    <property type="evidence" value="ECO:0007669"/>
    <property type="project" value="UniProtKB-KW"/>
</dbReference>
<dbReference type="PIRSF" id="PIRSF005572">
    <property type="entry name" value="NifS"/>
    <property type="match status" value="1"/>
</dbReference>
<evidence type="ECO:0000256" key="4">
    <source>
        <dbReference type="ARBA" id="ARBA00022679"/>
    </source>
</evidence>
<dbReference type="InterPro" id="IPR000192">
    <property type="entry name" value="Aminotrans_V_dom"/>
</dbReference>
<feature type="coiled-coil region" evidence="11">
    <location>
        <begin position="248"/>
        <end position="275"/>
    </location>
</feature>
<evidence type="ECO:0000256" key="8">
    <source>
        <dbReference type="ARBA" id="ARBA00023014"/>
    </source>
</evidence>
<name>A0A9D1H0S6_9ACTN</name>
<evidence type="ECO:0000256" key="6">
    <source>
        <dbReference type="ARBA" id="ARBA00022898"/>
    </source>
</evidence>
<protein>
    <recommendedName>
        <fullName evidence="3">cysteine desulfurase</fullName>
        <ecNumber evidence="3">2.8.1.7</ecNumber>
    </recommendedName>
</protein>
<proteinExistence type="inferred from homology"/>
<keyword evidence="8" id="KW-0411">Iron-sulfur</keyword>
<reference evidence="13" key="2">
    <citation type="journal article" date="2021" name="PeerJ">
        <title>Extensive microbial diversity within the chicken gut microbiome revealed by metagenomics and culture.</title>
        <authorList>
            <person name="Gilroy R."/>
            <person name="Ravi A."/>
            <person name="Getino M."/>
            <person name="Pursley I."/>
            <person name="Horton D.L."/>
            <person name="Alikhan N.F."/>
            <person name="Baker D."/>
            <person name="Gharbi K."/>
            <person name="Hall N."/>
            <person name="Watson M."/>
            <person name="Adriaenssens E.M."/>
            <person name="Foster-Nyarko E."/>
            <person name="Jarju S."/>
            <person name="Secka A."/>
            <person name="Antonio M."/>
            <person name="Oren A."/>
            <person name="Chaudhuri R.R."/>
            <person name="La Ragione R."/>
            <person name="Hildebrand F."/>
            <person name="Pallen M.J."/>
        </authorList>
    </citation>
    <scope>NUCLEOTIDE SEQUENCE</scope>
    <source>
        <strain evidence="13">ChiGjej1B1-24693</strain>
    </source>
</reference>
<evidence type="ECO:0000256" key="7">
    <source>
        <dbReference type="ARBA" id="ARBA00023004"/>
    </source>
</evidence>
<keyword evidence="4" id="KW-0808">Transferase</keyword>
<evidence type="ECO:0000256" key="5">
    <source>
        <dbReference type="ARBA" id="ARBA00022723"/>
    </source>
</evidence>
<keyword evidence="6" id="KW-0663">Pyridoxal phosphate</keyword>
<evidence type="ECO:0000256" key="9">
    <source>
        <dbReference type="ARBA" id="ARBA00050776"/>
    </source>
</evidence>
<dbReference type="GO" id="GO:0051536">
    <property type="term" value="F:iron-sulfur cluster binding"/>
    <property type="evidence" value="ECO:0007669"/>
    <property type="project" value="UniProtKB-KW"/>
</dbReference>
<comment type="caution">
    <text evidence="13">The sequence shown here is derived from an EMBL/GenBank/DDBJ whole genome shotgun (WGS) entry which is preliminary data.</text>
</comment>
<comment type="cofactor">
    <cofactor evidence="1 10">
        <name>pyridoxal 5'-phosphate</name>
        <dbReference type="ChEBI" id="CHEBI:597326"/>
    </cofactor>
</comment>
<dbReference type="EMBL" id="DVLP01000453">
    <property type="protein sequence ID" value="HIT77039.1"/>
    <property type="molecule type" value="Genomic_DNA"/>
</dbReference>
<dbReference type="Proteomes" id="UP000886842">
    <property type="component" value="Unassembled WGS sequence"/>
</dbReference>
<comment type="catalytic activity">
    <reaction evidence="9">
        <text>(sulfur carrier)-H + L-cysteine = (sulfur carrier)-SH + L-alanine</text>
        <dbReference type="Rhea" id="RHEA:43892"/>
        <dbReference type="Rhea" id="RHEA-COMP:14737"/>
        <dbReference type="Rhea" id="RHEA-COMP:14739"/>
        <dbReference type="ChEBI" id="CHEBI:29917"/>
        <dbReference type="ChEBI" id="CHEBI:35235"/>
        <dbReference type="ChEBI" id="CHEBI:57972"/>
        <dbReference type="ChEBI" id="CHEBI:64428"/>
        <dbReference type="EC" id="2.8.1.7"/>
    </reaction>
</comment>
<keyword evidence="11" id="KW-0175">Coiled coil</keyword>
<dbReference type="PANTHER" id="PTHR11601">
    <property type="entry name" value="CYSTEINE DESULFURYLASE FAMILY MEMBER"/>
    <property type="match status" value="1"/>
</dbReference>
<evidence type="ECO:0000256" key="2">
    <source>
        <dbReference type="ARBA" id="ARBA00006490"/>
    </source>
</evidence>
<dbReference type="InterPro" id="IPR015422">
    <property type="entry name" value="PyrdxlP-dep_Trfase_small"/>
</dbReference>
<comment type="similarity">
    <text evidence="2">Belongs to the class-V pyridoxal-phosphate-dependent aminotransferase family. NifS/IscS subfamily.</text>
</comment>
<organism evidence="13 14">
    <name type="scientific">Candidatus Avipropionibacterium avicola</name>
    <dbReference type="NCBI Taxonomy" id="2840701"/>
    <lineage>
        <taxon>Bacteria</taxon>
        <taxon>Bacillati</taxon>
        <taxon>Actinomycetota</taxon>
        <taxon>Actinomycetes</taxon>
        <taxon>Propionibacteriales</taxon>
        <taxon>Propionibacteriaceae</taxon>
        <taxon>Propionibacteriaceae incertae sedis</taxon>
        <taxon>Candidatus Avipropionibacterium</taxon>
    </lineage>
</organism>
<evidence type="ECO:0000313" key="14">
    <source>
        <dbReference type="Proteomes" id="UP000886842"/>
    </source>
</evidence>
<dbReference type="InterPro" id="IPR015421">
    <property type="entry name" value="PyrdxlP-dep_Trfase_major"/>
</dbReference>
<dbReference type="InterPro" id="IPR020578">
    <property type="entry name" value="Aminotrans_V_PyrdxlP_BS"/>
</dbReference>
<evidence type="ECO:0000313" key="13">
    <source>
        <dbReference type="EMBL" id="HIT77039.1"/>
    </source>
</evidence>
<dbReference type="InterPro" id="IPR015424">
    <property type="entry name" value="PyrdxlP-dep_Trfase"/>
</dbReference>
<dbReference type="PANTHER" id="PTHR11601:SF34">
    <property type="entry name" value="CYSTEINE DESULFURASE"/>
    <property type="match status" value="1"/>
</dbReference>
<dbReference type="PROSITE" id="PS00595">
    <property type="entry name" value="AA_TRANSFER_CLASS_5"/>
    <property type="match status" value="1"/>
</dbReference>
<dbReference type="Gene3D" id="3.90.1150.10">
    <property type="entry name" value="Aspartate Aminotransferase, domain 1"/>
    <property type="match status" value="1"/>
</dbReference>
<evidence type="ECO:0000256" key="3">
    <source>
        <dbReference type="ARBA" id="ARBA00012239"/>
    </source>
</evidence>
<evidence type="ECO:0000259" key="12">
    <source>
        <dbReference type="Pfam" id="PF00266"/>
    </source>
</evidence>
<gene>
    <name evidence="13" type="ORF">IAA98_15785</name>
</gene>
<dbReference type="Gene3D" id="1.10.260.50">
    <property type="match status" value="1"/>
</dbReference>
<sequence length="383" mass="39649">MSRDRHYLDHAASSPLTTSAAEAMAEWVAVAGNPSSLHTSGRRARAGVEQARESLAADLGCHPSEIVFTSSGTEADNIAVIGSWRARRADRNRVLTTAVEHPAVFEAAGSLRAEGADVTLLGVDAHGVVDPEAAAEALTTPTAVASLQWVNNETGVVQDVARWAQLCRTRGAWSHSDAVQACGHVPLDFAASGLDLMSVSAHKVGGPVGIGALVLRRDVTPLPLSHGGGQERQLRSATVPVALVAGFAAAMRDAVARLEVERERLTRLGEDLVQRVVSSVPDVTVNGAGAERSPAIVNLGFAGVRADDLLMLLDLAGIDCSTGSACTAGVSRPSEVLIAMGRTEAEAGAALRFSFGPDTGQADIDALCAALPEAVSRARAALR</sequence>
<dbReference type="AlphaFoldDB" id="A0A9D1H0S6"/>